<dbReference type="Gene3D" id="1.10.10.10">
    <property type="entry name" value="Winged helix-like DNA-binding domain superfamily/Winged helix DNA-binding domain"/>
    <property type="match status" value="1"/>
</dbReference>
<organism evidence="1 2">
    <name type="scientific">Marinospirillum alkalitolerans</name>
    <dbReference type="NCBI Taxonomy" id="3123374"/>
    <lineage>
        <taxon>Bacteria</taxon>
        <taxon>Pseudomonadati</taxon>
        <taxon>Pseudomonadota</taxon>
        <taxon>Gammaproteobacteria</taxon>
        <taxon>Oceanospirillales</taxon>
        <taxon>Oceanospirillaceae</taxon>
        <taxon>Marinospirillum</taxon>
    </lineage>
</organism>
<dbReference type="Proteomes" id="UP001621714">
    <property type="component" value="Unassembled WGS sequence"/>
</dbReference>
<evidence type="ECO:0000313" key="1">
    <source>
        <dbReference type="EMBL" id="MFK7160253.1"/>
    </source>
</evidence>
<dbReference type="InterPro" id="IPR009057">
    <property type="entry name" value="Homeodomain-like_sf"/>
</dbReference>
<dbReference type="SUPFAM" id="SSF46689">
    <property type="entry name" value="Homeodomain-like"/>
    <property type="match status" value="1"/>
</dbReference>
<comment type="caution">
    <text evidence="1">The sequence shown here is derived from an EMBL/GenBank/DDBJ whole genome shotgun (WGS) entry which is preliminary data.</text>
</comment>
<dbReference type="EMBL" id="JBANFI010000002">
    <property type="protein sequence ID" value="MFK7160253.1"/>
    <property type="molecule type" value="Genomic_DNA"/>
</dbReference>
<gene>
    <name evidence="1" type="ORF">V6U78_04295</name>
</gene>
<protein>
    <submittedName>
        <fullName evidence="1">Helix-turn-helix domain-containing protein</fullName>
    </submittedName>
</protein>
<proteinExistence type="predicted"/>
<keyword evidence="2" id="KW-1185">Reference proteome</keyword>
<dbReference type="InterPro" id="IPR036388">
    <property type="entry name" value="WH-like_DNA-bd_sf"/>
</dbReference>
<evidence type="ECO:0000313" key="2">
    <source>
        <dbReference type="Proteomes" id="UP001621714"/>
    </source>
</evidence>
<dbReference type="RefSeq" id="WP_405337590.1">
    <property type="nucleotide sequence ID" value="NZ_JBANFI010000002.1"/>
</dbReference>
<dbReference type="Pfam" id="PF13384">
    <property type="entry name" value="HTH_23"/>
    <property type="match status" value="1"/>
</dbReference>
<accession>A0ABW8PVD5</accession>
<reference evidence="1 2" key="1">
    <citation type="submission" date="2024-02" db="EMBL/GenBank/DDBJ databases">
        <title>Marinospirillum sp. MEB 164 isolated from Lonar lake sediment.</title>
        <authorList>
            <person name="Joshi A."/>
            <person name="Thite S."/>
        </authorList>
    </citation>
    <scope>NUCLEOTIDE SEQUENCE [LARGE SCALE GENOMIC DNA]</scope>
    <source>
        <strain evidence="1 2">MEB164</strain>
    </source>
</reference>
<sequence>MAKPRAYSEEQRAKVLALRQSGYSVKQVAEMMGLPEGTVKTITRRDTAILTNPQHRDFFRLPEPAIGSTGGTHELAVVEPPPQRIQTGDKEVDAILWLREMIQTGQPALIEHALAMASRLDEETLRAIESRYAAILASQRGALVAAFSSMGFCNLEGLARGTLEKKKEREAAVVIFGEGDYFTTPQEQFCIDALAGLETDRLGCHAPEDVESRFIQHKNLLPWTLADCVRELQFWRELDRHKYALFGCELDQATYARENFIRLLMTRIRARDKTEVRLVWEYVVDQDLQADELNPIVENLLGIR</sequence>
<name>A0ABW8PVD5_9GAMM</name>